<gene>
    <name evidence="2" type="ORF">J2Z77_007029</name>
</gene>
<keyword evidence="3" id="KW-1185">Reference proteome</keyword>
<name>A0ABS4LGD7_STRAV</name>
<evidence type="ECO:0000313" key="2">
    <source>
        <dbReference type="EMBL" id="MBP2041172.1"/>
    </source>
</evidence>
<evidence type="ECO:0000256" key="1">
    <source>
        <dbReference type="SAM" id="Phobius"/>
    </source>
</evidence>
<comment type="caution">
    <text evidence="2">The sequence shown here is derived from an EMBL/GenBank/DDBJ whole genome shotgun (WGS) entry which is preliminary data.</text>
</comment>
<dbReference type="RefSeq" id="WP_189969126.1">
    <property type="nucleotide sequence ID" value="NZ_BMVL01000005.1"/>
</dbReference>
<organism evidence="2 3">
    <name type="scientific">Streptomyces avidinii</name>
    <dbReference type="NCBI Taxonomy" id="1895"/>
    <lineage>
        <taxon>Bacteria</taxon>
        <taxon>Bacillati</taxon>
        <taxon>Actinomycetota</taxon>
        <taxon>Actinomycetes</taxon>
        <taxon>Kitasatosporales</taxon>
        <taxon>Streptomycetaceae</taxon>
        <taxon>Streptomyces</taxon>
    </lineage>
</organism>
<accession>A0ABS4LGD7</accession>
<proteinExistence type="predicted"/>
<protein>
    <submittedName>
        <fullName evidence="2">Uncharacterized protein</fullName>
    </submittedName>
</protein>
<keyword evidence="1" id="KW-0472">Membrane</keyword>
<dbReference type="EMBL" id="JAGGLQ010000022">
    <property type="protein sequence ID" value="MBP2041172.1"/>
    <property type="molecule type" value="Genomic_DNA"/>
</dbReference>
<keyword evidence="1" id="KW-0812">Transmembrane</keyword>
<dbReference type="Proteomes" id="UP001519310">
    <property type="component" value="Unassembled WGS sequence"/>
</dbReference>
<evidence type="ECO:0000313" key="3">
    <source>
        <dbReference type="Proteomes" id="UP001519310"/>
    </source>
</evidence>
<reference evidence="2 3" key="1">
    <citation type="submission" date="2021-03" db="EMBL/GenBank/DDBJ databases">
        <title>Genomic Encyclopedia of Type Strains, Phase IV (KMG-IV): sequencing the most valuable type-strain genomes for metagenomic binning, comparative biology and taxonomic classification.</title>
        <authorList>
            <person name="Goeker M."/>
        </authorList>
    </citation>
    <scope>NUCLEOTIDE SEQUENCE [LARGE SCALE GENOMIC DNA]</scope>
    <source>
        <strain evidence="2 3">DSM 40526</strain>
    </source>
</reference>
<feature type="transmembrane region" description="Helical" evidence="1">
    <location>
        <begin position="40"/>
        <end position="62"/>
    </location>
</feature>
<keyword evidence="1" id="KW-1133">Transmembrane helix</keyword>
<sequence>MSDTIKMSVPGELAELLVAEGHATPTRGRRSSQWGLDGDFITGTATVIALLQAPQTIAYLAGAIRSLASRRRAGRPDDRARMYVEAIGPHGQIRFDGEATVEEIERLLQRTILPAQNVDRAALRDTDTDAV</sequence>